<keyword evidence="6 14" id="KW-0237">DNA synthesis</keyword>
<keyword evidence="5 14" id="KW-0846">Cobalamin</keyword>
<evidence type="ECO:0000313" key="19">
    <source>
        <dbReference type="Proteomes" id="UP000277498"/>
    </source>
</evidence>
<evidence type="ECO:0000256" key="11">
    <source>
        <dbReference type="ARBA" id="ARBA00023285"/>
    </source>
</evidence>
<evidence type="ECO:0000256" key="2">
    <source>
        <dbReference type="ARBA" id="ARBA00007405"/>
    </source>
</evidence>
<dbReference type="GO" id="GO:0009263">
    <property type="term" value="P:deoxyribonucleotide biosynthetic process"/>
    <property type="evidence" value="ECO:0007669"/>
    <property type="project" value="UniProtKB-KW"/>
</dbReference>
<reference evidence="18 19" key="1">
    <citation type="submission" date="2018-11" db="EMBL/GenBank/DDBJ databases">
        <authorList>
            <person name="Criscuolo A."/>
        </authorList>
    </citation>
    <scope>NUCLEOTIDE SEQUENCE [LARGE SCALE GENOMIC DNA]</scope>
    <source>
        <strain evidence="18">ACIP111625</strain>
    </source>
</reference>
<dbReference type="GO" id="GO:0005524">
    <property type="term" value="F:ATP binding"/>
    <property type="evidence" value="ECO:0007669"/>
    <property type="project" value="InterPro"/>
</dbReference>
<evidence type="ECO:0000256" key="8">
    <source>
        <dbReference type="ARBA" id="ARBA00023002"/>
    </source>
</evidence>
<feature type="domain" description="TSCPD" evidence="17">
    <location>
        <begin position="590"/>
        <end position="691"/>
    </location>
</feature>
<evidence type="ECO:0000256" key="10">
    <source>
        <dbReference type="ARBA" id="ARBA00023157"/>
    </source>
</evidence>
<dbReference type="EC" id="1.17.4.1" evidence="3 14"/>
<accession>A0A3P5X7K3</accession>
<dbReference type="OrthoDB" id="9762933at2"/>
<evidence type="ECO:0000256" key="9">
    <source>
        <dbReference type="ARBA" id="ARBA00023116"/>
    </source>
</evidence>
<keyword evidence="8 14" id="KW-0560">Oxidoreductase</keyword>
<evidence type="ECO:0000256" key="3">
    <source>
        <dbReference type="ARBA" id="ARBA00012274"/>
    </source>
</evidence>
<proteinExistence type="inferred from homology"/>
<dbReference type="Pfam" id="PF00317">
    <property type="entry name" value="Ribonuc_red_lgN"/>
    <property type="match status" value="1"/>
</dbReference>
<keyword evidence="10" id="KW-1015">Disulfide bond</keyword>
<evidence type="ECO:0000256" key="1">
    <source>
        <dbReference type="ARBA" id="ARBA00001922"/>
    </source>
</evidence>
<dbReference type="NCBIfam" id="TIGR02504">
    <property type="entry name" value="NrdJ_Z"/>
    <property type="match status" value="1"/>
</dbReference>
<organism evidence="18 19">
    <name type="scientific">Pseudogemmobacter humi</name>
    <dbReference type="NCBI Taxonomy" id="2483812"/>
    <lineage>
        <taxon>Bacteria</taxon>
        <taxon>Pseudomonadati</taxon>
        <taxon>Pseudomonadota</taxon>
        <taxon>Alphaproteobacteria</taxon>
        <taxon>Rhodobacterales</taxon>
        <taxon>Paracoccaceae</taxon>
        <taxon>Pseudogemmobacter</taxon>
    </lineage>
</organism>
<keyword evidence="19" id="KW-1185">Reference proteome</keyword>
<dbReference type="EMBL" id="UXAW01000081">
    <property type="protein sequence ID" value="VDC30631.1"/>
    <property type="molecule type" value="Genomic_DNA"/>
</dbReference>
<evidence type="ECO:0000256" key="7">
    <source>
        <dbReference type="ARBA" id="ARBA00022741"/>
    </source>
</evidence>
<dbReference type="GO" id="GO:0071897">
    <property type="term" value="P:DNA biosynthetic process"/>
    <property type="evidence" value="ECO:0007669"/>
    <property type="project" value="UniProtKB-KW"/>
</dbReference>
<dbReference type="Gene3D" id="3.20.70.20">
    <property type="match status" value="1"/>
</dbReference>
<dbReference type="Pfam" id="PF02867">
    <property type="entry name" value="Ribonuc_red_lgC"/>
    <property type="match status" value="1"/>
</dbReference>
<dbReference type="GO" id="GO:0004748">
    <property type="term" value="F:ribonucleoside-diphosphate reductase activity, thioredoxin disulfide as acceptor"/>
    <property type="evidence" value="ECO:0007669"/>
    <property type="project" value="UniProtKB-EC"/>
</dbReference>
<evidence type="ECO:0000313" key="18">
    <source>
        <dbReference type="EMBL" id="VDC30631.1"/>
    </source>
</evidence>
<evidence type="ECO:0000256" key="4">
    <source>
        <dbReference type="ARBA" id="ARBA00014409"/>
    </source>
</evidence>
<comment type="similarity">
    <text evidence="2 14">Belongs to the ribonucleoside diphosphate reductase class-2 family.</text>
</comment>
<dbReference type="InterPro" id="IPR050862">
    <property type="entry name" value="RdRp_reductase_class-2"/>
</dbReference>
<name>A0A3P5X7K3_9RHOB</name>
<dbReference type="RefSeq" id="WP_124087347.1">
    <property type="nucleotide sequence ID" value="NZ_UXAW01000081.1"/>
</dbReference>
<protein>
    <recommendedName>
        <fullName evidence="4 14">Vitamin B12-dependent ribonucleotide reductase</fullName>
        <ecNumber evidence="3 14">1.17.4.1</ecNumber>
    </recommendedName>
</protein>
<evidence type="ECO:0000256" key="13">
    <source>
        <dbReference type="ARBA" id="ARBA00047754"/>
    </source>
</evidence>
<comment type="cofactor">
    <cofactor evidence="1 14">
        <name>adenosylcob(III)alamin</name>
        <dbReference type="ChEBI" id="CHEBI:18408"/>
    </cofactor>
</comment>
<evidence type="ECO:0000256" key="12">
    <source>
        <dbReference type="ARBA" id="ARBA00025437"/>
    </source>
</evidence>
<dbReference type="GO" id="GO:0031419">
    <property type="term" value="F:cobalamin binding"/>
    <property type="evidence" value="ECO:0007669"/>
    <property type="project" value="UniProtKB-KW"/>
</dbReference>
<evidence type="ECO:0000256" key="14">
    <source>
        <dbReference type="RuleBase" id="RU364064"/>
    </source>
</evidence>
<gene>
    <name evidence="18" type="primary">nrdZ</name>
    <name evidence="18" type="ORF">XINFAN_02611</name>
</gene>
<evidence type="ECO:0000259" key="16">
    <source>
        <dbReference type="Pfam" id="PF02867"/>
    </source>
</evidence>
<dbReference type="CDD" id="cd02888">
    <property type="entry name" value="RNR_II_dimer"/>
    <property type="match status" value="1"/>
</dbReference>
<dbReference type="InterPro" id="IPR000788">
    <property type="entry name" value="RNR_lg_C"/>
</dbReference>
<dbReference type="SUPFAM" id="SSF51998">
    <property type="entry name" value="PFL-like glycyl radical enzymes"/>
    <property type="match status" value="1"/>
</dbReference>
<dbReference type="PRINTS" id="PR01183">
    <property type="entry name" value="RIBORDTASEM1"/>
</dbReference>
<keyword evidence="7 14" id="KW-0547">Nucleotide-binding</keyword>
<dbReference type="Proteomes" id="UP000277498">
    <property type="component" value="Unassembled WGS sequence"/>
</dbReference>
<feature type="domain" description="Ribonucleotide reductase large subunit C-terminal" evidence="16">
    <location>
        <begin position="89"/>
        <end position="555"/>
    </location>
</feature>
<dbReference type="AlphaFoldDB" id="A0A3P5X7K3"/>
<evidence type="ECO:0000256" key="5">
    <source>
        <dbReference type="ARBA" id="ARBA00022628"/>
    </source>
</evidence>
<evidence type="ECO:0000259" key="17">
    <source>
        <dbReference type="Pfam" id="PF12637"/>
    </source>
</evidence>
<comment type="function">
    <text evidence="12 14">Catalyzes the reduction of ribonucleotides to deoxyribonucleotides. May function to provide a pool of deoxyribonucleotide precursors for DNA repair during oxygen limitation and/or for immediate growth after restoration of oxygen.</text>
</comment>
<comment type="catalytic activity">
    <reaction evidence="13 14">
        <text>a 2'-deoxyribonucleoside 5'-diphosphate + [thioredoxin]-disulfide + H2O = a ribonucleoside 5'-diphosphate + [thioredoxin]-dithiol</text>
        <dbReference type="Rhea" id="RHEA:23252"/>
        <dbReference type="Rhea" id="RHEA-COMP:10698"/>
        <dbReference type="Rhea" id="RHEA-COMP:10700"/>
        <dbReference type="ChEBI" id="CHEBI:15377"/>
        <dbReference type="ChEBI" id="CHEBI:29950"/>
        <dbReference type="ChEBI" id="CHEBI:50058"/>
        <dbReference type="ChEBI" id="CHEBI:57930"/>
        <dbReference type="ChEBI" id="CHEBI:73316"/>
        <dbReference type="EC" id="1.17.4.1"/>
    </reaction>
</comment>
<evidence type="ECO:0000259" key="15">
    <source>
        <dbReference type="Pfam" id="PF00317"/>
    </source>
</evidence>
<dbReference type="Pfam" id="PF12637">
    <property type="entry name" value="TSCPD"/>
    <property type="match status" value="1"/>
</dbReference>
<keyword evidence="9" id="KW-0215">Deoxyribonucleotide synthesis</keyword>
<dbReference type="PANTHER" id="PTHR43371:SF1">
    <property type="entry name" value="RIBONUCLEOSIDE-DIPHOSPHATE REDUCTASE"/>
    <property type="match status" value="1"/>
</dbReference>
<sequence length="747" mass="80676">MPRFSAPFAAAVAEQIWDMKYRLKEADGTPVDLTVEDSWRRVARALAANEPDPAAREAEFLAALEGFRFLPAGRILSGAGTGRAVTLFNCFVMGTIPDSMEGIFQALKEAALTLQQGGGIGYDFSTIRPKGALVRSVAADASGPLSFMDVWDAMCRTIMSAGSRRGAMMAVMRCDHPDIEAFIAAKEDPARLRMFNLSVLVTDAFMEAVKADAPWELRFGGEVWRSLPARALWDRIMRSTYHFAEPGVIFIDRINAMNNLHYAETIAATNPCGEQPLPPYGACLLGSVNLAALVRAPFAAGAHIDGGELDALVRTAVRMMDNVVDVSRFPLPEQEAEAQAKRRIGLGVTGLADALLMTGLRYGSEEAAAQTGEWLHAISRAAYLASVGLAQERGAFPLFQAEGFLNSGNMRGMDEDIRALVREHGIRNALVTSIAPTGTISLYAGNVSSGIEPVFAWSYTRKVLQKDGTRSEEEVTDHALALWRAENGDAPLPGHFVTAQDLTPMEHLRMQAAAQRWVDSSISKTINCPADISFDDFRDVYLAAWDMGCKGCTTYRPNAVTGSVLTATTEGGEAPALFSDPLARPATLSGETYKIRWPGSEHALYITINDILIEDRRRPFEVFINSKNMEHFAWTVALTRMISAVFRRGGDISFVVEELKAVFDPRGGAWIEGRYIPSILAAIGGVIERHLIAIGFIAGEGLGLKSDPGAGLAAGVPQSSCPACGAFDLRMIEGCLTCAACGFSKCG</sequence>
<feature type="domain" description="Ribonucleotide reductase large subunit N-terminal" evidence="15">
    <location>
        <begin position="14"/>
        <end position="83"/>
    </location>
</feature>
<dbReference type="PANTHER" id="PTHR43371">
    <property type="entry name" value="VITAMIN B12-DEPENDENT RIBONUCLEOTIDE REDUCTASE"/>
    <property type="match status" value="1"/>
</dbReference>
<dbReference type="InterPro" id="IPR013344">
    <property type="entry name" value="RNR_NrdJ/NrdZ"/>
</dbReference>
<dbReference type="InterPro" id="IPR013509">
    <property type="entry name" value="RNR_lsu_N"/>
</dbReference>
<dbReference type="InterPro" id="IPR024434">
    <property type="entry name" value="TSCPD_dom"/>
</dbReference>
<evidence type="ECO:0000256" key="6">
    <source>
        <dbReference type="ARBA" id="ARBA00022634"/>
    </source>
</evidence>
<keyword evidence="11 14" id="KW-0170">Cobalt</keyword>